<feature type="coiled-coil region" evidence="4">
    <location>
        <begin position="100"/>
        <end position="134"/>
    </location>
</feature>
<organism evidence="6">
    <name type="scientific">Podoviridae sp. ctzXp5</name>
    <dbReference type="NCBI Taxonomy" id="2827758"/>
    <lineage>
        <taxon>Viruses</taxon>
        <taxon>Duplodnaviria</taxon>
        <taxon>Heunggongvirae</taxon>
        <taxon>Uroviricota</taxon>
        <taxon>Caudoviricetes</taxon>
    </lineage>
</organism>
<name>A0A8S5TDT7_9CAUD</name>
<dbReference type="PROSITE" id="PS50943">
    <property type="entry name" value="HTH_CROC1"/>
    <property type="match status" value="1"/>
</dbReference>
<dbReference type="InterPro" id="IPR001387">
    <property type="entry name" value="Cro/C1-type_HTH"/>
</dbReference>
<dbReference type="InterPro" id="IPR020728">
    <property type="entry name" value="Bcl2_BH3_motif_CS"/>
</dbReference>
<comment type="subcellular location">
    <subcellularLocation>
        <location evidence="1">Membrane</location>
    </subcellularLocation>
</comment>
<dbReference type="PROSITE" id="PS01259">
    <property type="entry name" value="BH3"/>
    <property type="match status" value="1"/>
</dbReference>
<reference evidence="6" key="1">
    <citation type="journal article" date="2021" name="Proc. Natl. Acad. Sci. U.S.A.">
        <title>A Catalog of Tens of Thousands of Viruses from Human Metagenomes Reveals Hidden Associations with Chronic Diseases.</title>
        <authorList>
            <person name="Tisza M.J."/>
            <person name="Buck C.B."/>
        </authorList>
    </citation>
    <scope>NUCLEOTIDE SEQUENCE</scope>
    <source>
        <strain evidence="6">CtzXp5</strain>
    </source>
</reference>
<evidence type="ECO:0000256" key="1">
    <source>
        <dbReference type="ARBA" id="ARBA00004370"/>
    </source>
</evidence>
<feature type="domain" description="HTH cro/C1-type" evidence="5">
    <location>
        <begin position="23"/>
        <end position="66"/>
    </location>
</feature>
<accession>A0A8S5TDT7</accession>
<keyword evidence="4" id="KW-0175">Coiled coil</keyword>
<dbReference type="EMBL" id="BK032812">
    <property type="protein sequence ID" value="DAF61468.1"/>
    <property type="molecule type" value="Genomic_DNA"/>
</dbReference>
<evidence type="ECO:0000259" key="5">
    <source>
        <dbReference type="PROSITE" id="PS50943"/>
    </source>
</evidence>
<evidence type="ECO:0000313" key="6">
    <source>
        <dbReference type="EMBL" id="DAF61468.1"/>
    </source>
</evidence>
<dbReference type="GO" id="GO:0016020">
    <property type="term" value="C:membrane"/>
    <property type="evidence" value="ECO:0007669"/>
    <property type="project" value="UniProtKB-SubCell"/>
</dbReference>
<evidence type="ECO:0000256" key="3">
    <source>
        <dbReference type="ARBA" id="ARBA00023136"/>
    </source>
</evidence>
<proteinExistence type="predicted"/>
<sequence>MSINTRIKEIVDYYYGRERGSFQKFADKLNVSRQAVTNLCTEGSSVGMTSVMKILDAFDLIDANWLLREKGNMLRVVTSNDASAVSDEKVKDVAYWKHVALSMSEEVTEKKDRIKELERELQRLGDELDQRLLKEERRGASGKASKTA</sequence>
<keyword evidence="3" id="KW-0472">Membrane</keyword>
<protein>
    <submittedName>
        <fullName evidence="6">Transcriptional regulator motif, XRE transcription factor.88A</fullName>
    </submittedName>
</protein>
<evidence type="ECO:0000256" key="4">
    <source>
        <dbReference type="SAM" id="Coils"/>
    </source>
</evidence>
<keyword evidence="2" id="KW-0053">Apoptosis</keyword>
<evidence type="ECO:0000256" key="2">
    <source>
        <dbReference type="ARBA" id="ARBA00022703"/>
    </source>
</evidence>